<comment type="caution">
    <text evidence="1">The sequence shown here is derived from an EMBL/GenBank/DDBJ whole genome shotgun (WGS) entry which is preliminary data.</text>
</comment>
<organism evidence="1 2">
    <name type="scientific">Elysia crispata</name>
    <name type="common">lettuce slug</name>
    <dbReference type="NCBI Taxonomy" id="231223"/>
    <lineage>
        <taxon>Eukaryota</taxon>
        <taxon>Metazoa</taxon>
        <taxon>Spiralia</taxon>
        <taxon>Lophotrochozoa</taxon>
        <taxon>Mollusca</taxon>
        <taxon>Gastropoda</taxon>
        <taxon>Heterobranchia</taxon>
        <taxon>Euthyneura</taxon>
        <taxon>Panpulmonata</taxon>
        <taxon>Sacoglossa</taxon>
        <taxon>Placobranchoidea</taxon>
        <taxon>Plakobranchidae</taxon>
        <taxon>Elysia</taxon>
    </lineage>
</organism>
<dbReference type="AlphaFoldDB" id="A0AAE1A7R9"/>
<accession>A0AAE1A7R9</accession>
<keyword evidence="2" id="KW-1185">Reference proteome</keyword>
<reference evidence="1" key="1">
    <citation type="journal article" date="2023" name="G3 (Bethesda)">
        <title>A reference genome for the long-term kleptoplast-retaining sea slug Elysia crispata morphotype clarki.</title>
        <authorList>
            <person name="Eastman K.E."/>
            <person name="Pendleton A.L."/>
            <person name="Shaikh M.A."/>
            <person name="Suttiyut T."/>
            <person name="Ogas R."/>
            <person name="Tomko P."/>
            <person name="Gavelis G."/>
            <person name="Widhalm J.R."/>
            <person name="Wisecaver J.H."/>
        </authorList>
    </citation>
    <scope>NUCLEOTIDE SEQUENCE</scope>
    <source>
        <strain evidence="1">ECLA1</strain>
    </source>
</reference>
<dbReference type="EMBL" id="JAWDGP010002600">
    <property type="protein sequence ID" value="KAK3781782.1"/>
    <property type="molecule type" value="Genomic_DNA"/>
</dbReference>
<proteinExistence type="predicted"/>
<protein>
    <submittedName>
        <fullName evidence="1">Uncharacterized protein</fullName>
    </submittedName>
</protein>
<gene>
    <name evidence="1" type="ORF">RRG08_021428</name>
</gene>
<name>A0AAE1A7R9_9GAST</name>
<sequence>MTARAGYRLTVSAVQRPTIHWTCTAAEDGGSRSGSGLDLPALVHDVPSAATDLIRQATPCNNGKLTVVARRVTQNTLVMSFGKDVLDIDASFIVDRIHPSYRNN</sequence>
<dbReference type="Proteomes" id="UP001283361">
    <property type="component" value="Unassembled WGS sequence"/>
</dbReference>
<evidence type="ECO:0000313" key="2">
    <source>
        <dbReference type="Proteomes" id="UP001283361"/>
    </source>
</evidence>
<evidence type="ECO:0000313" key="1">
    <source>
        <dbReference type="EMBL" id="KAK3781782.1"/>
    </source>
</evidence>